<dbReference type="PANTHER" id="PTHR42080:SF1">
    <property type="entry name" value="SRR1-LIKE DOMAIN-CONTAINING PROTEIN"/>
    <property type="match status" value="1"/>
</dbReference>
<name>A0A6A6JZH9_WESOR</name>
<proteinExistence type="predicted"/>
<dbReference type="AlphaFoldDB" id="A0A6A6JZH9"/>
<gene>
    <name evidence="2" type="ORF">EI97DRAFT_478449</name>
</gene>
<dbReference type="Proteomes" id="UP000800097">
    <property type="component" value="Unassembled WGS sequence"/>
</dbReference>
<keyword evidence="3" id="KW-1185">Reference proteome</keyword>
<reference evidence="2" key="1">
    <citation type="journal article" date="2020" name="Stud. Mycol.">
        <title>101 Dothideomycetes genomes: a test case for predicting lifestyles and emergence of pathogens.</title>
        <authorList>
            <person name="Haridas S."/>
            <person name="Albert R."/>
            <person name="Binder M."/>
            <person name="Bloem J."/>
            <person name="Labutti K."/>
            <person name="Salamov A."/>
            <person name="Andreopoulos B."/>
            <person name="Baker S."/>
            <person name="Barry K."/>
            <person name="Bills G."/>
            <person name="Bluhm B."/>
            <person name="Cannon C."/>
            <person name="Castanera R."/>
            <person name="Culley D."/>
            <person name="Daum C."/>
            <person name="Ezra D."/>
            <person name="Gonzalez J."/>
            <person name="Henrissat B."/>
            <person name="Kuo A."/>
            <person name="Liang C."/>
            <person name="Lipzen A."/>
            <person name="Lutzoni F."/>
            <person name="Magnuson J."/>
            <person name="Mondo S."/>
            <person name="Nolan M."/>
            <person name="Ohm R."/>
            <person name="Pangilinan J."/>
            <person name="Park H.-J."/>
            <person name="Ramirez L."/>
            <person name="Alfaro M."/>
            <person name="Sun H."/>
            <person name="Tritt A."/>
            <person name="Yoshinaga Y."/>
            <person name="Zwiers L.-H."/>
            <person name="Turgeon B."/>
            <person name="Goodwin S."/>
            <person name="Spatafora J."/>
            <person name="Crous P."/>
            <person name="Grigoriev I."/>
        </authorList>
    </citation>
    <scope>NUCLEOTIDE SEQUENCE</scope>
    <source>
        <strain evidence="2">CBS 379.55</strain>
    </source>
</reference>
<feature type="domain" description="SRR1-like" evidence="1">
    <location>
        <begin position="245"/>
        <end position="393"/>
    </location>
</feature>
<dbReference type="EMBL" id="ML986485">
    <property type="protein sequence ID" value="KAF2280469.1"/>
    <property type="molecule type" value="Genomic_DNA"/>
</dbReference>
<dbReference type="GeneID" id="54555162"/>
<accession>A0A6A6JZH9</accession>
<dbReference type="Pfam" id="PF07985">
    <property type="entry name" value="SRR1"/>
    <property type="match status" value="1"/>
</dbReference>
<evidence type="ECO:0000313" key="3">
    <source>
        <dbReference type="Proteomes" id="UP000800097"/>
    </source>
</evidence>
<sequence length="514" mass="58559">MGGSLRLTISIFKCRIETRENGSIVCITFYRIEELYFRFAHHSQRSHQNQQSNQEGKTTMSGILSNAVTEKLDNGPPSFQGDGLKHNLSGVYRMVDTRLSRGTLWTTDMVKEMQELSKRLDSLKTGDKYSVTAFDGEKCGLKVPPFNTEKESLALKIVGYQTLSQNVDDNGNYISENVYRRVPFFISAEKDKKTHILQQDCVPKKGICSWQKGGTPWKIWKQEFESGKKWAKYAKELENLVTKSYAKLKNVDKIVCIALGSLKTGSRIPLPGGKFLDREQPGSYVQHLAADKMRKKLEELTRRRIMILAQDPAYCGNCGEILRKELNIETSTHCDGLLNITANTLVISIAPSYDLIGLTCDITRDFGGPLAMLCNEIEMDETRWDGYFPNQPWLKWDQWDGTSRSYVNEDGNAADHTTRSMAEYEAKCTIADFGDFEDIYKYTYKEYRTKYSDVPFPGEVKSNRKKFVDGKKGDDDYKKEYGYSFAEHLALAERAHPKGPGPNFGELKLYVRES</sequence>
<dbReference type="InterPro" id="IPR012942">
    <property type="entry name" value="SRR1-like"/>
</dbReference>
<organism evidence="2 3">
    <name type="scientific">Westerdykella ornata</name>
    <dbReference type="NCBI Taxonomy" id="318751"/>
    <lineage>
        <taxon>Eukaryota</taxon>
        <taxon>Fungi</taxon>
        <taxon>Dikarya</taxon>
        <taxon>Ascomycota</taxon>
        <taxon>Pezizomycotina</taxon>
        <taxon>Dothideomycetes</taxon>
        <taxon>Pleosporomycetidae</taxon>
        <taxon>Pleosporales</taxon>
        <taxon>Sporormiaceae</taxon>
        <taxon>Westerdykella</taxon>
    </lineage>
</organism>
<dbReference type="RefSeq" id="XP_033658007.1">
    <property type="nucleotide sequence ID" value="XM_033801987.1"/>
</dbReference>
<dbReference type="OrthoDB" id="5230585at2759"/>
<evidence type="ECO:0000259" key="1">
    <source>
        <dbReference type="Pfam" id="PF07985"/>
    </source>
</evidence>
<protein>
    <recommendedName>
        <fullName evidence="1">SRR1-like domain-containing protein</fullName>
    </recommendedName>
</protein>
<dbReference type="PANTHER" id="PTHR42080">
    <property type="entry name" value="SRR1 DOMAIN-CONTAINING PROTEIN"/>
    <property type="match status" value="1"/>
</dbReference>
<evidence type="ECO:0000313" key="2">
    <source>
        <dbReference type="EMBL" id="KAF2280469.1"/>
    </source>
</evidence>